<dbReference type="InterPro" id="IPR011006">
    <property type="entry name" value="CheY-like_superfamily"/>
</dbReference>
<accession>A0A554X4A5</accession>
<feature type="modified residue" description="4-aspartylphosphate" evidence="2">
    <location>
        <position position="62"/>
    </location>
</feature>
<dbReference type="Gene3D" id="3.40.50.2300">
    <property type="match status" value="1"/>
</dbReference>
<keyword evidence="1 2" id="KW-0597">Phosphoprotein</keyword>
<dbReference type="SUPFAM" id="SSF52172">
    <property type="entry name" value="CheY-like"/>
    <property type="match status" value="1"/>
</dbReference>
<dbReference type="PROSITE" id="PS50110">
    <property type="entry name" value="RESPONSE_REGULATORY"/>
    <property type="match status" value="1"/>
</dbReference>
<dbReference type="GO" id="GO:0004673">
    <property type="term" value="F:protein histidine kinase activity"/>
    <property type="evidence" value="ECO:0007669"/>
    <property type="project" value="UniProtKB-EC"/>
</dbReference>
<dbReference type="PANTHER" id="PTHR45339">
    <property type="entry name" value="HYBRID SIGNAL TRANSDUCTION HISTIDINE KINASE J"/>
    <property type="match status" value="1"/>
</dbReference>
<dbReference type="GO" id="GO:0000160">
    <property type="term" value="P:phosphorelay signal transduction system"/>
    <property type="evidence" value="ECO:0007669"/>
    <property type="project" value="InterPro"/>
</dbReference>
<dbReference type="EMBL" id="VJON01000052">
    <property type="protein sequence ID" value="TSE30672.1"/>
    <property type="molecule type" value="Genomic_DNA"/>
</dbReference>
<dbReference type="InterPro" id="IPR001789">
    <property type="entry name" value="Sig_transdc_resp-reg_receiver"/>
</dbReference>
<dbReference type="EC" id="2.7.13.3" evidence="4"/>
<evidence type="ECO:0000256" key="1">
    <source>
        <dbReference type="ARBA" id="ARBA00022553"/>
    </source>
</evidence>
<name>A0A554X4A5_9BURK</name>
<sequence length="136" mass="14834">MSTSPAQCSRPLRVLVADDNALNLRLATRLLREMGHSGVLVTDGRKALQALQAQHFDVALFDVTMPDMGGLEALAELRAWERAGRPRTPVIMVTAYDLPEDRRRMLDAGADGYVAKPLDAERLAAELARVLGGRPS</sequence>
<comment type="caution">
    <text evidence="4">The sequence shown here is derived from an EMBL/GenBank/DDBJ whole genome shotgun (WGS) entry which is preliminary data.</text>
</comment>
<proteinExistence type="predicted"/>
<reference evidence="4 5" key="1">
    <citation type="submission" date="2019-07" db="EMBL/GenBank/DDBJ databases">
        <title>Tepidimonas charontis SPSP-6 draft genome.</title>
        <authorList>
            <person name="Da Costa M.S."/>
            <person name="Froufe H.J.C."/>
            <person name="Egas C."/>
            <person name="Albuquerque L."/>
        </authorList>
    </citation>
    <scope>NUCLEOTIDE SEQUENCE [LARGE SCALE GENOMIC DNA]</scope>
    <source>
        <strain evidence="4 5">SPSP-6</strain>
    </source>
</reference>
<protein>
    <submittedName>
        <fullName evidence="4">Sensory/regulatory protein RpfC</fullName>
        <ecNumber evidence="4">2.7.13.3</ecNumber>
    </submittedName>
</protein>
<dbReference type="CDD" id="cd17546">
    <property type="entry name" value="REC_hyHK_CKI1_RcsC-like"/>
    <property type="match status" value="1"/>
</dbReference>
<dbReference type="OrthoDB" id="9179585at2"/>
<gene>
    <name evidence="4" type="primary">rpfC_2</name>
    <name evidence="4" type="ORF">Tchar_02399</name>
</gene>
<evidence type="ECO:0000313" key="4">
    <source>
        <dbReference type="EMBL" id="TSE30672.1"/>
    </source>
</evidence>
<evidence type="ECO:0000313" key="5">
    <source>
        <dbReference type="Proteomes" id="UP000318294"/>
    </source>
</evidence>
<dbReference type="PANTHER" id="PTHR45339:SF5">
    <property type="entry name" value="HISTIDINE KINASE"/>
    <property type="match status" value="1"/>
</dbReference>
<dbReference type="AlphaFoldDB" id="A0A554X4A5"/>
<dbReference type="SMART" id="SM00448">
    <property type="entry name" value="REC"/>
    <property type="match status" value="1"/>
</dbReference>
<evidence type="ECO:0000256" key="2">
    <source>
        <dbReference type="PROSITE-ProRule" id="PRU00169"/>
    </source>
</evidence>
<dbReference type="Pfam" id="PF00072">
    <property type="entry name" value="Response_reg"/>
    <property type="match status" value="1"/>
</dbReference>
<organism evidence="4 5">
    <name type="scientific">Tepidimonas charontis</name>
    <dbReference type="NCBI Taxonomy" id="2267262"/>
    <lineage>
        <taxon>Bacteria</taxon>
        <taxon>Pseudomonadati</taxon>
        <taxon>Pseudomonadota</taxon>
        <taxon>Betaproteobacteria</taxon>
        <taxon>Burkholderiales</taxon>
        <taxon>Tepidimonas</taxon>
    </lineage>
</organism>
<dbReference type="Proteomes" id="UP000318294">
    <property type="component" value="Unassembled WGS sequence"/>
</dbReference>
<keyword evidence="4" id="KW-0808">Transferase</keyword>
<keyword evidence="5" id="KW-1185">Reference proteome</keyword>
<feature type="domain" description="Response regulatory" evidence="3">
    <location>
        <begin position="13"/>
        <end position="131"/>
    </location>
</feature>
<dbReference type="RefSeq" id="WP_144329254.1">
    <property type="nucleotide sequence ID" value="NZ_VJON01000052.1"/>
</dbReference>
<evidence type="ECO:0000259" key="3">
    <source>
        <dbReference type="PROSITE" id="PS50110"/>
    </source>
</evidence>